<organism evidence="5 6">
    <name type="scientific">Romboutsia faecis</name>
    <dbReference type="NCBI Taxonomy" id="2764597"/>
    <lineage>
        <taxon>Bacteria</taxon>
        <taxon>Bacillati</taxon>
        <taxon>Bacillota</taxon>
        <taxon>Clostridia</taxon>
        <taxon>Peptostreptococcales</taxon>
        <taxon>Peptostreptococcaceae</taxon>
        <taxon>Romboutsia</taxon>
    </lineage>
</organism>
<sequence length="331" mass="37926">MRYLGNTNMKIKRVGFGGIPIQRITQDDTNLVIDELEKNNINFIDTARGYTISEEYIGNALRGRRDKFFIATKSMSRDYESMKKDIEISLRNLQTEYIDLYQLHNVKLEEYKTIFENDKAMRALLEAQKEGKIKYIGITSHSLDTIEHAVEDEKFDTIQFPYNIVEGQADEVFRKANEKGIGIIVMKPLAGGALDDATLAIKYILSKDYIDVAIPGMDSIEQVQQNVDVLNNLELTENDNKKIEEIRTTLGGKFCRRCEYCLPCPVGVNIPQNFLLEGYYTRYNLKEWSKERYDGLQGKASDCVKCGKCEKKCPYDLPIIEMLENVCAKLG</sequence>
<evidence type="ECO:0000313" key="6">
    <source>
        <dbReference type="Proteomes" id="UP000609849"/>
    </source>
</evidence>
<dbReference type="PROSITE" id="PS00198">
    <property type="entry name" value="4FE4S_FER_1"/>
    <property type="match status" value="1"/>
</dbReference>
<dbReference type="PANTHER" id="PTHR43312">
    <property type="entry name" value="D-THREO-ALDOSE 1-DEHYDROGENASE"/>
    <property type="match status" value="1"/>
</dbReference>
<dbReference type="InterPro" id="IPR017900">
    <property type="entry name" value="4Fe4S_Fe_S_CS"/>
</dbReference>
<dbReference type="Proteomes" id="UP000609849">
    <property type="component" value="Unassembled WGS sequence"/>
</dbReference>
<evidence type="ECO:0000256" key="1">
    <source>
        <dbReference type="ARBA" id="ARBA00022723"/>
    </source>
</evidence>
<dbReference type="InterPro" id="IPR036812">
    <property type="entry name" value="NAD(P)_OxRdtase_dom_sf"/>
</dbReference>
<dbReference type="RefSeq" id="WP_153971941.1">
    <property type="nucleotide sequence ID" value="NZ_JACRWE010000005.1"/>
</dbReference>
<dbReference type="Pfam" id="PF13534">
    <property type="entry name" value="Fer4_17"/>
    <property type="match status" value="1"/>
</dbReference>
<dbReference type="CDD" id="cd19100">
    <property type="entry name" value="AKR_unchar"/>
    <property type="match status" value="1"/>
</dbReference>
<dbReference type="InterPro" id="IPR053135">
    <property type="entry name" value="AKR2_Oxidoreductase"/>
</dbReference>
<dbReference type="PANTHER" id="PTHR43312:SF1">
    <property type="entry name" value="NADP-DEPENDENT OXIDOREDUCTASE DOMAIN-CONTAINING PROTEIN"/>
    <property type="match status" value="1"/>
</dbReference>
<keyword evidence="3" id="KW-0411">Iron-sulfur</keyword>
<evidence type="ECO:0000313" key="5">
    <source>
        <dbReference type="EMBL" id="MBC5997437.1"/>
    </source>
</evidence>
<dbReference type="EMBL" id="JACRWE010000005">
    <property type="protein sequence ID" value="MBC5997437.1"/>
    <property type="molecule type" value="Genomic_DNA"/>
</dbReference>
<keyword evidence="2" id="KW-0408">Iron</keyword>
<dbReference type="SUPFAM" id="SSF51430">
    <property type="entry name" value="NAD(P)-linked oxidoreductase"/>
    <property type="match status" value="1"/>
</dbReference>
<proteinExistence type="predicted"/>
<evidence type="ECO:0000259" key="4">
    <source>
        <dbReference type="PROSITE" id="PS51379"/>
    </source>
</evidence>
<dbReference type="SUPFAM" id="SSF46548">
    <property type="entry name" value="alpha-helical ferredoxin"/>
    <property type="match status" value="1"/>
</dbReference>
<keyword evidence="1" id="KW-0479">Metal-binding</keyword>
<evidence type="ECO:0000256" key="2">
    <source>
        <dbReference type="ARBA" id="ARBA00023004"/>
    </source>
</evidence>
<dbReference type="Pfam" id="PF00248">
    <property type="entry name" value="Aldo_ket_red"/>
    <property type="match status" value="2"/>
</dbReference>
<feature type="domain" description="4Fe-4S ferredoxin-type" evidence="4">
    <location>
        <begin position="294"/>
        <end position="325"/>
    </location>
</feature>
<reference evidence="5 6" key="1">
    <citation type="submission" date="2020-08" db="EMBL/GenBank/DDBJ databases">
        <authorList>
            <person name="Liu C."/>
            <person name="Sun Q."/>
        </authorList>
    </citation>
    <scope>NUCLEOTIDE SEQUENCE [LARGE SCALE GENOMIC DNA]</scope>
    <source>
        <strain evidence="5 6">NSJ-18</strain>
    </source>
</reference>
<dbReference type="PROSITE" id="PS51379">
    <property type="entry name" value="4FE4S_FER_2"/>
    <property type="match status" value="1"/>
</dbReference>
<comment type="caution">
    <text evidence="5">The sequence shown here is derived from an EMBL/GenBank/DDBJ whole genome shotgun (WGS) entry which is preliminary data.</text>
</comment>
<dbReference type="Gene3D" id="3.20.20.100">
    <property type="entry name" value="NADP-dependent oxidoreductase domain"/>
    <property type="match status" value="1"/>
</dbReference>
<name>A0ABR7JR88_9FIRM</name>
<gene>
    <name evidence="5" type="ORF">H8923_11740</name>
</gene>
<dbReference type="InterPro" id="IPR017896">
    <property type="entry name" value="4Fe4S_Fe-S-bd"/>
</dbReference>
<evidence type="ECO:0000256" key="3">
    <source>
        <dbReference type="ARBA" id="ARBA00023014"/>
    </source>
</evidence>
<keyword evidence="6" id="KW-1185">Reference proteome</keyword>
<protein>
    <submittedName>
        <fullName evidence="5">Aldo/keto reductase</fullName>
    </submittedName>
</protein>
<dbReference type="InterPro" id="IPR023210">
    <property type="entry name" value="NADP_OxRdtase_dom"/>
</dbReference>
<accession>A0ABR7JR88</accession>